<gene>
    <name evidence="3" type="ORF">GII14_19270</name>
</gene>
<dbReference type="PANTHER" id="PTHR38690">
    <property type="entry name" value="PROTEASE-RELATED"/>
    <property type="match status" value="1"/>
</dbReference>
<feature type="region of interest" description="Disordered" evidence="1">
    <location>
        <begin position="1029"/>
        <end position="1049"/>
    </location>
</feature>
<dbReference type="Pfam" id="PF13116">
    <property type="entry name" value="YhdP"/>
    <property type="match status" value="1"/>
</dbReference>
<evidence type="ECO:0000256" key="1">
    <source>
        <dbReference type="SAM" id="MobiDB-lite"/>
    </source>
</evidence>
<organism evidence="3 4">
    <name type="scientific">Shewanella chilikensis</name>
    <dbReference type="NCBI Taxonomy" id="558541"/>
    <lineage>
        <taxon>Bacteria</taxon>
        <taxon>Pseudomonadati</taxon>
        <taxon>Pseudomonadota</taxon>
        <taxon>Gammaproteobacteria</taxon>
        <taxon>Alteromonadales</taxon>
        <taxon>Shewanellaceae</taxon>
        <taxon>Shewanella</taxon>
    </lineage>
</organism>
<name>A0A6G7LWC0_9GAMM</name>
<feature type="domain" description="YhdP central" evidence="2">
    <location>
        <begin position="5"/>
        <end position="1311"/>
    </location>
</feature>
<proteinExistence type="predicted"/>
<dbReference type="Proteomes" id="UP000502117">
    <property type="component" value="Chromosome"/>
</dbReference>
<reference evidence="3 4" key="1">
    <citation type="submission" date="2019-11" db="EMBL/GenBank/DDBJ databases">
        <title>Complete Genome Sequence of Shewanella chilikensis Strain DC57, Isolated from Corroded Seal Rings at a floating production facility in Australia.</title>
        <authorList>
            <person name="Salgar-Chaparro S.J."/>
            <person name="Castillo-Villamizar G.A."/>
            <person name="Poehlein A."/>
            <person name="Daniel R."/>
            <person name="Machuca L."/>
        </authorList>
    </citation>
    <scope>NUCLEOTIDE SEQUENCE [LARGE SCALE GENOMIC DNA]</scope>
    <source>
        <strain evidence="3 4">DC57</strain>
    </source>
</reference>
<sequence length="1447" mass="158515">MRLSFCPRTLGRYCWRTLAVTLVLFALMVSLIRGLLPQLDEAKQQLADYVEREYGVEVQIGNLSARWQAFGPALTVEDLVLPPQERLPVTLMIDKVDVKLDFWQSLMTAGPQVEDVIFDGVQLALDLDHLGQKSTATLDTESKPAPATNIDWLYALLLEQLDRFSIRDASVQLLSSSHDYRPIHLRDLSWRNSGKLHQGSGALYLDELATATEQLTLRLDLKGDGYKPDSIKGQAYLQAQSLDLGKWASRQPNPYDPQTKLPLEGVINLEAWIEFANRGLESGVIKLLPSWLRWSLRDEPQKFAIDGGVIAWQPIADGWRLDSSELKLATNDKPWPKLEFHAMETAGVLYGKLNELQLDGLLPLLPLVPGMPLEGLRTWQQLKPQGKLGPLAIYRPKEGALQAKVALERVSWQPAGSIPGSTPIDLSLGWRNNFLSAALPSQDYKLDFGDGFKAPLSFRADAFELGFSLERQALVLPALHLGNDDISLDASMRLLLADKPHLALSSRVKLLNAANAGRYFPRHAMGESLADYLEGALKAGRSDDAAVVWHGELAGFPYQDHSGVFQAGFNLTHAEYAFQPDWPAVTDLSLKALFENARMDLWVNKGKLLNVAADGAHVYIPKMDHRSLLRVEAQLATQGQDATEVLQRSPLRDSVGITLDVVQVQGPVSGKLDLSIPLYDGEEAQILGDVQFAGVPIYIREPGVLLDKVSGKVSFHNEVVKGEGLSASLFGQPLQFGFDTGKVNQNMGLNARLKGQWNLANLPSELDNPLSDFYQGALDWQGNLKLIFDEIGYRIQANVNANLKQTELLLPPPYQKASGQALTLKAELLGDNKTSSLGVRLGDKAEFWGGFDADSGKGLKHYDLLLGRLYRSGDQLQKQDGHLRLALDEVDFAQWQPLINAFVGGGNHDEKAAGESQTAVQAVTQAKTQAKTQDETQTESTAGTTSIAADKAFFPPLKGIEARVKQLELLGQRFTELQLSARPGEHAWQIEGLSPEFSGRVEIYPDWYSQGLKLVASRLYLNPIAAAAAEPDSKAQSEPEPETNLLQGSDLPPLAVEVDDFRYQDMALGRLLLQANPSATGYQIQTLALSSNDASLQGKGEWLSRDGNNRTQVELNLKGDKFDLLATRLGLDPGVKDSPLEVKAELNWLGAPLAFNLESLSGKVRFDLGKGHIEQLSDKGARIFSLFSLDSLLRKLSLDFTDVFGKGLYYNSFGGDLTLENGVLKTTNTEMDAIAGNMKVRGYTDLVTESLNYDIRFVPQLASSVPTVVLLSTSAWTMGLGAFALTKVLEPVIEIISEIRFRLTGTMSEPKLEELERKSKEIEIPESVLPRQPKSAPGKGQTQVQDDEPAASDAGQGDQAKDNKAKYNKAKALNSDPVRAVEEGVGGAEAEKSLPQADKVTPLPLKSPSEPKTEVPVKQEVEHASQSATVSELPGAGTESAIYRLAA</sequence>
<feature type="compositionally biased region" description="Basic and acidic residues" evidence="1">
    <location>
        <begin position="1409"/>
        <end position="1423"/>
    </location>
</feature>
<protein>
    <submittedName>
        <fullName evidence="3">TIGR02099 family protein</fullName>
    </submittedName>
</protein>
<dbReference type="NCBIfam" id="TIGR02099">
    <property type="entry name" value="YhdP family protein"/>
    <property type="match status" value="1"/>
</dbReference>
<evidence type="ECO:0000259" key="2">
    <source>
        <dbReference type="Pfam" id="PF13116"/>
    </source>
</evidence>
<feature type="compositionally biased region" description="Basic and acidic residues" evidence="1">
    <location>
        <begin position="1314"/>
        <end position="1323"/>
    </location>
</feature>
<evidence type="ECO:0000313" key="3">
    <source>
        <dbReference type="EMBL" id="QIJ06088.1"/>
    </source>
</evidence>
<feature type="region of interest" description="Disordered" evidence="1">
    <location>
        <begin position="1314"/>
        <end position="1447"/>
    </location>
</feature>
<dbReference type="InterPro" id="IPR025263">
    <property type="entry name" value="YhdP_central"/>
</dbReference>
<dbReference type="KEGG" id="schk:GII14_19270"/>
<accession>A0A6G7LWC0</accession>
<dbReference type="RefSeq" id="WP_165565717.1">
    <property type="nucleotide sequence ID" value="NZ_CP045857.1"/>
</dbReference>
<dbReference type="EMBL" id="CP045857">
    <property type="protein sequence ID" value="QIJ06088.1"/>
    <property type="molecule type" value="Genomic_DNA"/>
</dbReference>
<dbReference type="PANTHER" id="PTHR38690:SF1">
    <property type="entry name" value="PROTEASE"/>
    <property type="match status" value="1"/>
</dbReference>
<evidence type="ECO:0000313" key="4">
    <source>
        <dbReference type="Proteomes" id="UP000502117"/>
    </source>
</evidence>
<dbReference type="InterPro" id="IPR011836">
    <property type="entry name" value="YhdP"/>
</dbReference>